<dbReference type="HOGENOM" id="CLU_148533_0_0_9"/>
<protein>
    <recommendedName>
        <fullName evidence="1">HTH marR-type domain-containing protein</fullName>
    </recommendedName>
</protein>
<evidence type="ECO:0000313" key="3">
    <source>
        <dbReference type="Proteomes" id="UP000005384"/>
    </source>
</evidence>
<evidence type="ECO:0000259" key="1">
    <source>
        <dbReference type="PROSITE" id="PS50995"/>
    </source>
</evidence>
<dbReference type="InterPro" id="IPR039422">
    <property type="entry name" value="MarR/SlyA-like"/>
</dbReference>
<reference evidence="2 3" key="1">
    <citation type="submission" date="2011-08" db="EMBL/GenBank/DDBJ databases">
        <title>The Genome Sequence of Clostridium hathewayi WAL-18680.</title>
        <authorList>
            <consortium name="The Broad Institute Genome Sequencing Platform"/>
            <person name="Earl A."/>
            <person name="Ward D."/>
            <person name="Feldgarden M."/>
            <person name="Gevers D."/>
            <person name="Finegold S.M."/>
            <person name="Summanen P.H."/>
            <person name="Molitoris D.R."/>
            <person name="Song M."/>
            <person name="Daigneault M."/>
            <person name="Allen-Vercoe E."/>
            <person name="Young S.K."/>
            <person name="Zeng Q."/>
            <person name="Gargeya S."/>
            <person name="Fitzgerald M."/>
            <person name="Haas B."/>
            <person name="Abouelleil A."/>
            <person name="Alvarado L."/>
            <person name="Arachchi H.M."/>
            <person name="Berlin A."/>
            <person name="Brown A."/>
            <person name="Chapman S.B."/>
            <person name="Chen Z."/>
            <person name="Dunbar C."/>
            <person name="Freedman E."/>
            <person name="Gearin G."/>
            <person name="Gellesch M."/>
            <person name="Goldberg J."/>
            <person name="Griggs A."/>
            <person name="Gujja S."/>
            <person name="Heiman D."/>
            <person name="Howarth C."/>
            <person name="Larson L."/>
            <person name="Lui A."/>
            <person name="MacDonald P.J.P."/>
            <person name="Montmayeur A."/>
            <person name="Murphy C."/>
            <person name="Neiman D."/>
            <person name="Pearson M."/>
            <person name="Priest M."/>
            <person name="Roberts A."/>
            <person name="Saif S."/>
            <person name="Shea T."/>
            <person name="Shenoy N."/>
            <person name="Sisk P."/>
            <person name="Stolte C."/>
            <person name="Sykes S."/>
            <person name="Wortman J."/>
            <person name="Nusbaum C."/>
            <person name="Birren B."/>
        </authorList>
    </citation>
    <scope>NUCLEOTIDE SEQUENCE [LARGE SCALE GENOMIC DNA]</scope>
    <source>
        <strain evidence="2 3">WAL-18680</strain>
    </source>
</reference>
<dbReference type="PANTHER" id="PTHR33164">
    <property type="entry name" value="TRANSCRIPTIONAL REGULATOR, MARR FAMILY"/>
    <property type="match status" value="1"/>
</dbReference>
<dbReference type="Pfam" id="PF12802">
    <property type="entry name" value="MarR_2"/>
    <property type="match status" value="1"/>
</dbReference>
<dbReference type="EMBL" id="ADLN01000044">
    <property type="protein sequence ID" value="EHI59861.1"/>
    <property type="molecule type" value="Genomic_DNA"/>
</dbReference>
<dbReference type="AlphaFoldDB" id="G5IFB5"/>
<dbReference type="OrthoDB" id="49580at2"/>
<proteinExistence type="predicted"/>
<dbReference type="GO" id="GO:0006950">
    <property type="term" value="P:response to stress"/>
    <property type="evidence" value="ECO:0007669"/>
    <property type="project" value="TreeGrafter"/>
</dbReference>
<dbReference type="PATRIC" id="fig|742737.3.peg.2218"/>
<sequence>MKLTSRINDFYYHMSLYELQVMSGDDYFNGLSYNSLLYINVIEQMEDCTASKIAETLGITRSAVTIKLNELERQGAIVKEKSETDRRVTYVRLSPAMADTCSIYDEIFEKIELDLRLKYTAEELDMFSKILQDISSYEWRRVKHE</sequence>
<dbReference type="Proteomes" id="UP000005384">
    <property type="component" value="Unassembled WGS sequence"/>
</dbReference>
<organism evidence="2 3">
    <name type="scientific">Hungatella hathewayi WAL-18680</name>
    <dbReference type="NCBI Taxonomy" id="742737"/>
    <lineage>
        <taxon>Bacteria</taxon>
        <taxon>Bacillati</taxon>
        <taxon>Bacillota</taxon>
        <taxon>Clostridia</taxon>
        <taxon>Lachnospirales</taxon>
        <taxon>Lachnospiraceae</taxon>
        <taxon>Hungatella</taxon>
    </lineage>
</organism>
<dbReference type="GO" id="GO:0003700">
    <property type="term" value="F:DNA-binding transcription factor activity"/>
    <property type="evidence" value="ECO:0007669"/>
    <property type="project" value="InterPro"/>
</dbReference>
<dbReference type="PRINTS" id="PR00598">
    <property type="entry name" value="HTHMARR"/>
</dbReference>
<gene>
    <name evidence="2" type="ORF">HMPREF9473_02192</name>
</gene>
<dbReference type="RefSeq" id="WP_006780172.1">
    <property type="nucleotide sequence ID" value="NZ_CP040506.1"/>
</dbReference>
<dbReference type="InterPro" id="IPR036390">
    <property type="entry name" value="WH_DNA-bd_sf"/>
</dbReference>
<dbReference type="InterPro" id="IPR000835">
    <property type="entry name" value="HTH_MarR-typ"/>
</dbReference>
<dbReference type="SMART" id="SM00347">
    <property type="entry name" value="HTH_MARR"/>
    <property type="match status" value="1"/>
</dbReference>
<accession>G5IFB5</accession>
<dbReference type="Gene3D" id="1.10.10.10">
    <property type="entry name" value="Winged helix-like DNA-binding domain superfamily/Winged helix DNA-binding domain"/>
    <property type="match status" value="1"/>
</dbReference>
<keyword evidence="3" id="KW-1185">Reference proteome</keyword>
<dbReference type="SUPFAM" id="SSF46785">
    <property type="entry name" value="Winged helix' DNA-binding domain"/>
    <property type="match status" value="1"/>
</dbReference>
<comment type="caution">
    <text evidence="2">The sequence shown here is derived from an EMBL/GenBank/DDBJ whole genome shotgun (WGS) entry which is preliminary data.</text>
</comment>
<dbReference type="PROSITE" id="PS50995">
    <property type="entry name" value="HTH_MARR_2"/>
    <property type="match status" value="1"/>
</dbReference>
<dbReference type="PANTHER" id="PTHR33164:SF43">
    <property type="entry name" value="HTH-TYPE TRANSCRIPTIONAL REPRESSOR YETL"/>
    <property type="match status" value="1"/>
</dbReference>
<dbReference type="InterPro" id="IPR036388">
    <property type="entry name" value="WH-like_DNA-bd_sf"/>
</dbReference>
<name>G5IFB5_9FIRM</name>
<evidence type="ECO:0000313" key="2">
    <source>
        <dbReference type="EMBL" id="EHI59861.1"/>
    </source>
</evidence>
<feature type="domain" description="HTH marR-type" evidence="1">
    <location>
        <begin position="1"/>
        <end position="136"/>
    </location>
</feature>